<dbReference type="FunFam" id="3.40.50.720:FF:000112">
    <property type="entry name" value="Enoyl-[acyl-carrier-protein] reductase 1, mitochondrial"/>
    <property type="match status" value="1"/>
</dbReference>
<keyword evidence="4" id="KW-0276">Fatty acid metabolism</keyword>
<dbReference type="InterPro" id="IPR036291">
    <property type="entry name" value="NAD(P)-bd_dom_sf"/>
</dbReference>
<dbReference type="AlphaFoldDB" id="A0A1R0GTY8"/>
<feature type="domain" description="Enoyl reductase (ER)" evidence="13">
    <location>
        <begin position="21"/>
        <end position="374"/>
    </location>
</feature>
<reference evidence="14 15" key="1">
    <citation type="journal article" date="2016" name="Mol. Biol. Evol.">
        <title>Genome-Wide Survey of Gut Fungi (Harpellales) Reveals the First Horizontally Transferred Ubiquitin Gene from a Mosquito Host.</title>
        <authorList>
            <person name="Wang Y."/>
            <person name="White M.M."/>
            <person name="Kvist S."/>
            <person name="Moncalvo J.M."/>
        </authorList>
    </citation>
    <scope>NUCLEOTIDE SEQUENCE [LARGE SCALE GENOMIC DNA]</scope>
    <source>
        <strain evidence="14 15">ALG-7-W6</strain>
    </source>
</reference>
<dbReference type="InterPro" id="IPR051034">
    <property type="entry name" value="Mito_Enoyl-ACP_Reductase"/>
</dbReference>
<keyword evidence="3" id="KW-0444">Lipid biosynthesis</keyword>
<comment type="catalytic activity">
    <reaction evidence="12">
        <text>a 2,3-saturated acyl-[ACP] + NADP(+) = a (2E)-enoyl-[ACP] + NADPH + H(+)</text>
        <dbReference type="Rhea" id="RHEA:22564"/>
        <dbReference type="Rhea" id="RHEA-COMP:9925"/>
        <dbReference type="Rhea" id="RHEA-COMP:9926"/>
        <dbReference type="ChEBI" id="CHEBI:15378"/>
        <dbReference type="ChEBI" id="CHEBI:57783"/>
        <dbReference type="ChEBI" id="CHEBI:58349"/>
        <dbReference type="ChEBI" id="CHEBI:78784"/>
        <dbReference type="ChEBI" id="CHEBI:78785"/>
        <dbReference type="EC" id="1.3.1.104"/>
    </reaction>
</comment>
<protein>
    <recommendedName>
        <fullName evidence="11">enoyl-[acyl-carrier-protein] reductase</fullName>
        <ecNumber evidence="11">1.3.1.104</ecNumber>
    </recommendedName>
</protein>
<evidence type="ECO:0000256" key="6">
    <source>
        <dbReference type="ARBA" id="ARBA00022946"/>
    </source>
</evidence>
<keyword evidence="8" id="KW-0443">Lipid metabolism</keyword>
<keyword evidence="5" id="KW-0521">NADP</keyword>
<evidence type="ECO:0000259" key="13">
    <source>
        <dbReference type="SMART" id="SM00829"/>
    </source>
</evidence>
<dbReference type="GO" id="GO:0006633">
    <property type="term" value="P:fatty acid biosynthetic process"/>
    <property type="evidence" value="ECO:0007669"/>
    <property type="project" value="UniProtKB-KW"/>
</dbReference>
<dbReference type="Gene3D" id="3.90.180.10">
    <property type="entry name" value="Medium-chain alcohol dehydrogenases, catalytic domain"/>
    <property type="match status" value="1"/>
</dbReference>
<keyword evidence="15" id="KW-1185">Reference proteome</keyword>
<dbReference type="OrthoDB" id="7482721at2759"/>
<comment type="caution">
    <text evidence="14">The sequence shown here is derived from an EMBL/GenBank/DDBJ whole genome shotgun (WGS) entry which is preliminary data.</text>
</comment>
<comment type="subcellular location">
    <subcellularLocation>
        <location evidence="1">Mitochondrion</location>
    </subcellularLocation>
</comment>
<dbReference type="InterPro" id="IPR011032">
    <property type="entry name" value="GroES-like_sf"/>
</dbReference>
<dbReference type="InterPro" id="IPR020843">
    <property type="entry name" value="ER"/>
</dbReference>
<evidence type="ECO:0000256" key="7">
    <source>
        <dbReference type="ARBA" id="ARBA00023002"/>
    </source>
</evidence>
<accession>A0A1R0GTY8</accession>
<keyword evidence="7" id="KW-0560">Oxidoreductase</keyword>
<proteinExistence type="inferred from homology"/>
<evidence type="ECO:0000256" key="4">
    <source>
        <dbReference type="ARBA" id="ARBA00022832"/>
    </source>
</evidence>
<evidence type="ECO:0000256" key="5">
    <source>
        <dbReference type="ARBA" id="ARBA00022857"/>
    </source>
</evidence>
<dbReference type="Gene3D" id="3.40.50.720">
    <property type="entry name" value="NAD(P)-binding Rossmann-like Domain"/>
    <property type="match status" value="1"/>
</dbReference>
<evidence type="ECO:0000256" key="8">
    <source>
        <dbReference type="ARBA" id="ARBA00023098"/>
    </source>
</evidence>
<dbReference type="Pfam" id="PF00107">
    <property type="entry name" value="ADH_zinc_N"/>
    <property type="match status" value="1"/>
</dbReference>
<evidence type="ECO:0000256" key="1">
    <source>
        <dbReference type="ARBA" id="ARBA00004173"/>
    </source>
</evidence>
<dbReference type="SMART" id="SM00829">
    <property type="entry name" value="PKS_ER"/>
    <property type="match status" value="1"/>
</dbReference>
<name>A0A1R0GTY8_9FUNG</name>
<evidence type="ECO:0000256" key="10">
    <source>
        <dbReference type="ARBA" id="ARBA00023160"/>
    </source>
</evidence>
<evidence type="ECO:0000313" key="14">
    <source>
        <dbReference type="EMBL" id="OLY80341.1"/>
    </source>
</evidence>
<gene>
    <name evidence="14" type="ORF">AYI68_g5565</name>
</gene>
<comment type="similarity">
    <text evidence="2">Belongs to the zinc-containing alcohol dehydrogenase family. Quinone oxidoreductase subfamily.</text>
</comment>
<evidence type="ECO:0000256" key="9">
    <source>
        <dbReference type="ARBA" id="ARBA00023128"/>
    </source>
</evidence>
<organism evidence="14 15">
    <name type="scientific">Smittium mucronatum</name>
    <dbReference type="NCBI Taxonomy" id="133383"/>
    <lineage>
        <taxon>Eukaryota</taxon>
        <taxon>Fungi</taxon>
        <taxon>Fungi incertae sedis</taxon>
        <taxon>Zoopagomycota</taxon>
        <taxon>Kickxellomycotina</taxon>
        <taxon>Harpellomycetes</taxon>
        <taxon>Harpellales</taxon>
        <taxon>Legeriomycetaceae</taxon>
        <taxon>Smittium</taxon>
    </lineage>
</organism>
<dbReference type="EC" id="1.3.1.104" evidence="11"/>
<sequence length="379" mass="41385">MSAQNSEVSAAACSVIMEHTGQFEDVLNAYEVDLGQLPADKILVEMLVSSVNPSDKMRVLGMYPSAQGKEFNLVSSTGPKTVNGSIIGLEGVGKVIKVGSSVSQAINDTVSVGDWVIPLDFSSYGSWSSKVILSPMAVVVVKNKKGLTPHSLCSTKVNGLTAYRMLLDIVKLEKGDYVIQNGANSGVGQYLIQFAKLFGYKTINVIRNRPDYDETVTFLKDLGADLVVKDTDLDSKDTKKLFESLPGKIRLAINCVGGKAADSLAASLADGGTMATYGAMTLDPITTPSPSFIFKDIHLCGYWLNWFFEKNTVPQWMETWNHIFDLLRDGSIKAQASKYIDMFDVVDDQEVIVGADKFKSRLMQAINSKEKTGLRFSRL</sequence>
<evidence type="ECO:0000256" key="3">
    <source>
        <dbReference type="ARBA" id="ARBA00022516"/>
    </source>
</evidence>
<keyword evidence="6" id="KW-0809">Transit peptide</keyword>
<dbReference type="SUPFAM" id="SSF51735">
    <property type="entry name" value="NAD(P)-binding Rossmann-fold domains"/>
    <property type="match status" value="1"/>
</dbReference>
<keyword evidence="10" id="KW-0275">Fatty acid biosynthesis</keyword>
<dbReference type="Proteomes" id="UP000187455">
    <property type="component" value="Unassembled WGS sequence"/>
</dbReference>
<evidence type="ECO:0000256" key="12">
    <source>
        <dbReference type="ARBA" id="ARBA00048843"/>
    </source>
</evidence>
<dbReference type="InterPro" id="IPR013149">
    <property type="entry name" value="ADH-like_C"/>
</dbReference>
<dbReference type="GO" id="GO:0005739">
    <property type="term" value="C:mitochondrion"/>
    <property type="evidence" value="ECO:0007669"/>
    <property type="project" value="UniProtKB-SubCell"/>
</dbReference>
<dbReference type="SUPFAM" id="SSF50129">
    <property type="entry name" value="GroES-like"/>
    <property type="match status" value="1"/>
</dbReference>
<dbReference type="STRING" id="133383.A0A1R0GTY8"/>
<keyword evidence="9" id="KW-0496">Mitochondrion</keyword>
<evidence type="ECO:0000256" key="11">
    <source>
        <dbReference type="ARBA" id="ARBA00038963"/>
    </source>
</evidence>
<dbReference type="EMBL" id="LSSL01003565">
    <property type="protein sequence ID" value="OLY80341.1"/>
    <property type="molecule type" value="Genomic_DNA"/>
</dbReference>
<dbReference type="PANTHER" id="PTHR43981:SF2">
    <property type="entry name" value="ENOYL-[ACYL-CARRIER-PROTEIN] REDUCTASE, MITOCHONDRIAL"/>
    <property type="match status" value="1"/>
</dbReference>
<evidence type="ECO:0000313" key="15">
    <source>
        <dbReference type="Proteomes" id="UP000187455"/>
    </source>
</evidence>
<evidence type="ECO:0000256" key="2">
    <source>
        <dbReference type="ARBA" id="ARBA00010371"/>
    </source>
</evidence>
<dbReference type="GO" id="GO:0141148">
    <property type="term" value="F:enoyl-[acyl-carrier-protein] reductase (NADPH) activity"/>
    <property type="evidence" value="ECO:0007669"/>
    <property type="project" value="UniProtKB-EC"/>
</dbReference>
<dbReference type="CDD" id="cd08290">
    <property type="entry name" value="ETR"/>
    <property type="match status" value="1"/>
</dbReference>
<dbReference type="PANTHER" id="PTHR43981">
    <property type="entry name" value="ENOYL-[ACYL-CARRIER-PROTEIN] REDUCTASE, MITOCHONDRIAL"/>
    <property type="match status" value="1"/>
</dbReference>